<proteinExistence type="predicted"/>
<sequence length="209" mass="24006">MRTFEQKSDEVKVGLIAITPLPANSEGKHTVAKWLISEHGFTLVSLRDSGCAAQDAMLFEGPNELLLHVTKNWRSNFVTCNVETNEILELYSLTNPLGESFQELHRPEQTLEEFVKEDDERLFQLEKGEHGISKRTTHDVIIQADLTIINSYPTLAKLYSHLKKLDITNSERLRPSWENYFMHLSDLAALRSNCMKRRTKADFMELPSD</sequence>
<organism evidence="1 2">
    <name type="scientific">Acaulospora colombiana</name>
    <dbReference type="NCBI Taxonomy" id="27376"/>
    <lineage>
        <taxon>Eukaryota</taxon>
        <taxon>Fungi</taxon>
        <taxon>Fungi incertae sedis</taxon>
        <taxon>Mucoromycota</taxon>
        <taxon>Glomeromycotina</taxon>
        <taxon>Glomeromycetes</taxon>
        <taxon>Diversisporales</taxon>
        <taxon>Acaulosporaceae</taxon>
        <taxon>Acaulospora</taxon>
    </lineage>
</organism>
<dbReference type="EMBL" id="CAJVPT010000404">
    <property type="protein sequence ID" value="CAG8444216.1"/>
    <property type="molecule type" value="Genomic_DNA"/>
</dbReference>
<accession>A0ACA9JZK5</accession>
<name>A0ACA9JZK5_9GLOM</name>
<comment type="caution">
    <text evidence="1">The sequence shown here is derived from an EMBL/GenBank/DDBJ whole genome shotgun (WGS) entry which is preliminary data.</text>
</comment>
<protein>
    <submittedName>
        <fullName evidence="1">4578_t:CDS:1</fullName>
    </submittedName>
</protein>
<evidence type="ECO:0000313" key="1">
    <source>
        <dbReference type="EMBL" id="CAG8444216.1"/>
    </source>
</evidence>
<keyword evidence="2" id="KW-1185">Reference proteome</keyword>
<evidence type="ECO:0000313" key="2">
    <source>
        <dbReference type="Proteomes" id="UP000789525"/>
    </source>
</evidence>
<dbReference type="Proteomes" id="UP000789525">
    <property type="component" value="Unassembled WGS sequence"/>
</dbReference>
<gene>
    <name evidence="1" type="ORF">ACOLOM_LOCUS413</name>
</gene>
<reference evidence="1" key="1">
    <citation type="submission" date="2021-06" db="EMBL/GenBank/DDBJ databases">
        <authorList>
            <person name="Kallberg Y."/>
            <person name="Tangrot J."/>
            <person name="Rosling A."/>
        </authorList>
    </citation>
    <scope>NUCLEOTIDE SEQUENCE</scope>
    <source>
        <strain evidence="1">CL356</strain>
    </source>
</reference>